<dbReference type="NCBIfam" id="TIGR03292">
    <property type="entry name" value="PhnH_redo"/>
    <property type="match status" value="1"/>
</dbReference>
<dbReference type="GO" id="GO:0019634">
    <property type="term" value="P:organic phosphonate metabolic process"/>
    <property type="evidence" value="ECO:0007669"/>
    <property type="project" value="InterPro"/>
</dbReference>
<dbReference type="PIRSF" id="PIRSF020680">
    <property type="entry name" value="PhnH"/>
    <property type="match status" value="1"/>
</dbReference>
<dbReference type="Pfam" id="PF05845">
    <property type="entry name" value="PhnH"/>
    <property type="match status" value="1"/>
</dbReference>
<dbReference type="Proteomes" id="UP000886800">
    <property type="component" value="Unassembled WGS sequence"/>
</dbReference>
<name>A0A9D1WQN9_9FIRM</name>
<dbReference type="EMBL" id="DXES01000091">
    <property type="protein sequence ID" value="HIX65438.1"/>
    <property type="molecule type" value="Genomic_DNA"/>
</dbReference>
<dbReference type="InterPro" id="IPR008772">
    <property type="entry name" value="Phosphonate_metab_PhnH"/>
</dbReference>
<sequence length="198" mass="21020">MKITHEFDFVLDTQRVFRVVLDCLANPGRVGALGPSAQKLGMPQCCLLALGATLLDNEVTFCAAGDGALAGQLAALTLSSQAPAEKADFLFLPAGSWGRMEALLQAAKPGDLVDPHKSATLVLEVPALMGEERYTLTGPGIDGSLELLLSAPVAQAIRARDRRELSFPLGLDLFFLDPAGRLLCLPRTTQAAPHSTER</sequence>
<organism evidence="1 2">
    <name type="scientific">Candidatus Anaerotruncus excrementipullorum</name>
    <dbReference type="NCBI Taxonomy" id="2838465"/>
    <lineage>
        <taxon>Bacteria</taxon>
        <taxon>Bacillati</taxon>
        <taxon>Bacillota</taxon>
        <taxon>Clostridia</taxon>
        <taxon>Eubacteriales</taxon>
        <taxon>Oscillospiraceae</taxon>
        <taxon>Anaerotruncus</taxon>
    </lineage>
</organism>
<evidence type="ECO:0000313" key="2">
    <source>
        <dbReference type="Proteomes" id="UP000886800"/>
    </source>
</evidence>
<keyword evidence="1" id="KW-0456">Lyase</keyword>
<dbReference type="InterPro" id="IPR038058">
    <property type="entry name" value="PhnH-like_sp"/>
</dbReference>
<dbReference type="Gene3D" id="3.40.50.11310">
    <property type="entry name" value="Bacterial phosphonate metabolism protein PhnH"/>
    <property type="match status" value="1"/>
</dbReference>
<reference evidence="1" key="1">
    <citation type="journal article" date="2021" name="PeerJ">
        <title>Extensive microbial diversity within the chicken gut microbiome revealed by metagenomics and culture.</title>
        <authorList>
            <person name="Gilroy R."/>
            <person name="Ravi A."/>
            <person name="Getino M."/>
            <person name="Pursley I."/>
            <person name="Horton D.L."/>
            <person name="Alikhan N.F."/>
            <person name="Baker D."/>
            <person name="Gharbi K."/>
            <person name="Hall N."/>
            <person name="Watson M."/>
            <person name="Adriaenssens E.M."/>
            <person name="Foster-Nyarko E."/>
            <person name="Jarju S."/>
            <person name="Secka A."/>
            <person name="Antonio M."/>
            <person name="Oren A."/>
            <person name="Chaudhuri R.R."/>
            <person name="La Ragione R."/>
            <person name="Hildebrand F."/>
            <person name="Pallen M.J."/>
        </authorList>
    </citation>
    <scope>NUCLEOTIDE SEQUENCE</scope>
    <source>
        <strain evidence="1">CHK188-5543</strain>
    </source>
</reference>
<accession>A0A9D1WQN9</accession>
<dbReference type="GO" id="GO:0016829">
    <property type="term" value="F:lyase activity"/>
    <property type="evidence" value="ECO:0007669"/>
    <property type="project" value="UniProtKB-KW"/>
</dbReference>
<reference evidence="1" key="2">
    <citation type="submission" date="2021-04" db="EMBL/GenBank/DDBJ databases">
        <authorList>
            <person name="Gilroy R."/>
        </authorList>
    </citation>
    <scope>NUCLEOTIDE SEQUENCE</scope>
    <source>
        <strain evidence="1">CHK188-5543</strain>
    </source>
</reference>
<evidence type="ECO:0000313" key="1">
    <source>
        <dbReference type="EMBL" id="HIX65438.1"/>
    </source>
</evidence>
<comment type="caution">
    <text evidence="1">The sequence shown here is derived from an EMBL/GenBank/DDBJ whole genome shotgun (WGS) entry which is preliminary data.</text>
</comment>
<dbReference type="SUPFAM" id="SSF159709">
    <property type="entry name" value="PhnH-like"/>
    <property type="match status" value="1"/>
</dbReference>
<dbReference type="AlphaFoldDB" id="A0A9D1WQN9"/>
<gene>
    <name evidence="1" type="primary">phnH</name>
    <name evidence="1" type="ORF">H9736_04245</name>
</gene>
<proteinExistence type="predicted"/>
<protein>
    <submittedName>
        <fullName evidence="1">Phosphonate C-P lyase system protein PhnH</fullName>
    </submittedName>
</protein>